<comment type="subunit">
    <text evidence="3 10">Homodimer.</text>
</comment>
<dbReference type="UniPathway" id="UPA00288">
    <property type="reaction ID" value="UER01023"/>
</dbReference>
<dbReference type="SUPFAM" id="SSF53383">
    <property type="entry name" value="PLP-dependent transferases"/>
    <property type="match status" value="1"/>
</dbReference>
<feature type="modified residue" description="N6-(pyridoxal phosphate)lysine" evidence="10 11">
    <location>
        <position position="227"/>
    </location>
</feature>
<dbReference type="InterPro" id="IPR019798">
    <property type="entry name" value="Ser_HO-MeTrfase_PLP_BS"/>
</dbReference>
<dbReference type="GO" id="GO:0030170">
    <property type="term" value="F:pyridoxal phosphate binding"/>
    <property type="evidence" value="ECO:0007669"/>
    <property type="project" value="UniProtKB-UniRule"/>
</dbReference>
<dbReference type="GO" id="GO:0019264">
    <property type="term" value="P:glycine biosynthetic process from serine"/>
    <property type="evidence" value="ECO:0007669"/>
    <property type="project" value="UniProtKB-UniRule"/>
</dbReference>
<dbReference type="HAMAP" id="MF_00051">
    <property type="entry name" value="SHMT"/>
    <property type="match status" value="1"/>
</dbReference>
<feature type="domain" description="Serine hydroxymethyltransferase-like" evidence="12">
    <location>
        <begin position="10"/>
        <end position="383"/>
    </location>
</feature>
<evidence type="ECO:0000256" key="2">
    <source>
        <dbReference type="ARBA" id="ARBA00006376"/>
    </source>
</evidence>
<comment type="similarity">
    <text evidence="2 10">Belongs to the SHMT family.</text>
</comment>
<dbReference type="STRING" id="66851.MBORA_03770"/>
<keyword evidence="6 10" id="KW-0028">Amino-acid biosynthesis</keyword>
<name>A0A166CF01_METOA</name>
<dbReference type="PATRIC" id="fig|66851.6.peg.437"/>
<dbReference type="PROSITE" id="PS00096">
    <property type="entry name" value="SHMT"/>
    <property type="match status" value="1"/>
</dbReference>
<keyword evidence="13" id="KW-0456">Lyase</keyword>
<dbReference type="Proteomes" id="UP000077428">
    <property type="component" value="Unassembled WGS sequence"/>
</dbReference>
<evidence type="ECO:0000256" key="7">
    <source>
        <dbReference type="ARBA" id="ARBA00022679"/>
    </source>
</evidence>
<dbReference type="GO" id="GO:0035999">
    <property type="term" value="P:tetrahydrofolate interconversion"/>
    <property type="evidence" value="ECO:0007669"/>
    <property type="project" value="InterPro"/>
</dbReference>
<dbReference type="PANTHER" id="PTHR11680">
    <property type="entry name" value="SERINE HYDROXYMETHYLTRANSFERASE"/>
    <property type="match status" value="1"/>
</dbReference>
<dbReference type="InterPro" id="IPR015421">
    <property type="entry name" value="PyrdxlP-dep_Trfase_major"/>
</dbReference>
<dbReference type="GO" id="GO:0032259">
    <property type="term" value="P:methylation"/>
    <property type="evidence" value="ECO:0007669"/>
    <property type="project" value="UniProtKB-KW"/>
</dbReference>
<dbReference type="Gene3D" id="3.90.1150.10">
    <property type="entry name" value="Aspartate Aminotransferase, domain 1"/>
    <property type="match status" value="1"/>
</dbReference>
<keyword evidence="5 10" id="KW-0554">One-carbon metabolism</keyword>
<dbReference type="Gene3D" id="3.40.640.10">
    <property type="entry name" value="Type I PLP-dependent aspartate aminotransferase-like (Major domain)"/>
    <property type="match status" value="1"/>
</dbReference>
<dbReference type="EMBL" id="LWMU01000046">
    <property type="protein sequence ID" value="KZX13737.1"/>
    <property type="molecule type" value="Genomic_DNA"/>
</dbReference>
<evidence type="ECO:0000256" key="6">
    <source>
        <dbReference type="ARBA" id="ARBA00022605"/>
    </source>
</evidence>
<gene>
    <name evidence="10 13" type="primary">glyA</name>
    <name evidence="13" type="ORF">MBORA_03770</name>
</gene>
<comment type="catalytic activity">
    <reaction evidence="9 10">
        <text>5,10-methylenetetrahydromethanopterin + glycine + H2O = 5,6,7,8-tetrahydromethanopterin + L-serine</text>
        <dbReference type="Rhea" id="RHEA:47104"/>
        <dbReference type="ChEBI" id="CHEBI:15377"/>
        <dbReference type="ChEBI" id="CHEBI:33384"/>
        <dbReference type="ChEBI" id="CHEBI:57305"/>
        <dbReference type="ChEBI" id="CHEBI:57818"/>
        <dbReference type="ChEBI" id="CHEBI:58103"/>
    </reaction>
</comment>
<accession>A0A166CF01</accession>
<dbReference type="AlphaFoldDB" id="A0A166CF01"/>
<comment type="caution">
    <text evidence="13">The sequence shown here is derived from an EMBL/GenBank/DDBJ whole genome shotgun (WGS) entry which is preliminary data.</text>
</comment>
<evidence type="ECO:0000256" key="3">
    <source>
        <dbReference type="ARBA" id="ARBA00011738"/>
    </source>
</evidence>
<dbReference type="InterPro" id="IPR015424">
    <property type="entry name" value="PyrdxlP-dep_Trfase"/>
</dbReference>
<dbReference type="Pfam" id="PF00464">
    <property type="entry name" value="SHMT"/>
    <property type="match status" value="1"/>
</dbReference>
<dbReference type="InterPro" id="IPR049943">
    <property type="entry name" value="Ser_HO-MeTrfase-like"/>
</dbReference>
<feature type="binding site" evidence="10">
    <location>
        <position position="244"/>
    </location>
    <ligand>
        <name>(6S)-5,6,7,8-tetrahydrofolate</name>
        <dbReference type="ChEBI" id="CHEBI:57453"/>
    </ligand>
</feature>
<evidence type="ECO:0000256" key="11">
    <source>
        <dbReference type="PIRSR" id="PIRSR000412-50"/>
    </source>
</evidence>
<dbReference type="RefSeq" id="WP_042693732.1">
    <property type="nucleotide sequence ID" value="NZ_CABMAB010000026.1"/>
</dbReference>
<evidence type="ECO:0000259" key="12">
    <source>
        <dbReference type="Pfam" id="PF00464"/>
    </source>
</evidence>
<comment type="subcellular location">
    <subcellularLocation>
        <location evidence="10">Cytoplasm</location>
    </subcellularLocation>
</comment>
<evidence type="ECO:0000256" key="9">
    <source>
        <dbReference type="ARBA" id="ARBA00051924"/>
    </source>
</evidence>
<dbReference type="InterPro" id="IPR001085">
    <property type="entry name" value="Ser_HO-MeTrfase"/>
</dbReference>
<dbReference type="CDD" id="cd00378">
    <property type="entry name" value="SHMT"/>
    <property type="match status" value="1"/>
</dbReference>
<feature type="site" description="Plays an important role in substrate specificity" evidence="10">
    <location>
        <position position="226"/>
    </location>
</feature>
<evidence type="ECO:0000313" key="14">
    <source>
        <dbReference type="Proteomes" id="UP000077428"/>
    </source>
</evidence>
<evidence type="ECO:0000256" key="5">
    <source>
        <dbReference type="ARBA" id="ARBA00022563"/>
    </source>
</evidence>
<comment type="cofactor">
    <cofactor evidence="1 10 11">
        <name>pyridoxal 5'-phosphate</name>
        <dbReference type="ChEBI" id="CHEBI:597326"/>
    </cofactor>
</comment>
<feature type="binding site" evidence="10">
    <location>
        <begin position="121"/>
        <end position="123"/>
    </location>
    <ligand>
        <name>(6S)-5,6,7,8-tetrahydrofolate</name>
        <dbReference type="ChEBI" id="CHEBI:57453"/>
    </ligand>
</feature>
<keyword evidence="4 10" id="KW-0963">Cytoplasm</keyword>
<organism evidence="13 14">
    <name type="scientific">Methanobrevibacter oralis</name>
    <dbReference type="NCBI Taxonomy" id="66851"/>
    <lineage>
        <taxon>Archaea</taxon>
        <taxon>Methanobacteriati</taxon>
        <taxon>Methanobacteriota</taxon>
        <taxon>Methanomada group</taxon>
        <taxon>Methanobacteria</taxon>
        <taxon>Methanobacteriales</taxon>
        <taxon>Methanobacteriaceae</taxon>
        <taxon>Methanobrevibacter</taxon>
    </lineage>
</organism>
<dbReference type="OrthoDB" id="5821at2157"/>
<evidence type="ECO:0000256" key="8">
    <source>
        <dbReference type="ARBA" id="ARBA00022898"/>
    </source>
</evidence>
<dbReference type="PIRSF" id="PIRSF000412">
    <property type="entry name" value="SHMT"/>
    <property type="match status" value="1"/>
</dbReference>
<protein>
    <recommendedName>
        <fullName evidence="10">Serine hydroxymethyltransferase</fullName>
        <shortName evidence="10">SHMT</shortName>
        <shortName evidence="10">Serine methylase</shortName>
        <ecNumber evidence="10">2.1.2.-</ecNumber>
    </recommendedName>
</protein>
<comment type="caution">
    <text evidence="10">Lacks conserved residue(s) required for the propagation of feature annotation.</text>
</comment>
<comment type="pathway">
    <text evidence="10">Amino-acid biosynthesis; glycine biosynthesis; glycine from L-serine: step 1/1.</text>
</comment>
<dbReference type="InterPro" id="IPR039429">
    <property type="entry name" value="SHMT-like_dom"/>
</dbReference>
<comment type="function">
    <text evidence="10">Catalyzes the reversible interconversion of serine and glycine with tetrahydromethanopterin (H4MPT) serving as the one-carbon carrier. Also exhibits a pteridine-independent aldolase activity toward beta-hydroxyamino acids, producing glycine and aldehydes, via a retro-aldol mechanism.</text>
</comment>
<dbReference type="GO" id="GO:0004372">
    <property type="term" value="F:glycine hydroxymethyltransferase activity"/>
    <property type="evidence" value="ECO:0007669"/>
    <property type="project" value="UniProtKB-UniRule"/>
</dbReference>
<proteinExistence type="inferred from homology"/>
<dbReference type="NCBIfam" id="NF000586">
    <property type="entry name" value="PRK00011.1"/>
    <property type="match status" value="1"/>
</dbReference>
<keyword evidence="14" id="KW-1185">Reference proteome</keyword>
<dbReference type="InterPro" id="IPR015422">
    <property type="entry name" value="PyrdxlP-dep_Trfase_small"/>
</dbReference>
<dbReference type="EC" id="2.1.2.-" evidence="10"/>
<dbReference type="PANTHER" id="PTHR11680:SF35">
    <property type="entry name" value="SERINE HYDROXYMETHYLTRANSFERASE 1"/>
    <property type="match status" value="1"/>
</dbReference>
<keyword evidence="7 10" id="KW-0808">Transferase</keyword>
<dbReference type="GO" id="GO:0016829">
    <property type="term" value="F:lyase activity"/>
    <property type="evidence" value="ECO:0007669"/>
    <property type="project" value="UniProtKB-KW"/>
</dbReference>
<evidence type="ECO:0000256" key="4">
    <source>
        <dbReference type="ARBA" id="ARBA00022490"/>
    </source>
</evidence>
<sequence>MTNYHDEIINLENIAKKHTNYMKNSINLIASENVTSVEVTEAVASDFAHRYAEGQAFERLYEGCQYIDEIEDITKRLSRKVYNVEYANVQPISGVTANIAAFFGFSNVGDKVIALEVPSGGHISHANVSAAGICGLKTISQPFDKETMNIDIDAMNKKILEEKPKIVLFGGSLFLFPHPVSEAREAADEVGAKIMYDGAHVLGLIAGGQFQQPIEEGADIMMGSTHKTFPGPQGGIILSNVDNEQIIDNAVFPGVVSNHHLHHLLGLGIATAEMLEFGEDYAKQIIKNSQALAQGLYERGFDVLCEDQGFTKSHQVAVDLRNIRSASDIAKDLANNNVVLNKNLLPGDNVDNSDNPSGIRIGTQEITRRGLKEKEMDEVAEFIKRVAVDMENIRDEVTEFMSQYTTLDYAFSDREAYEYHRL</sequence>
<evidence type="ECO:0000256" key="10">
    <source>
        <dbReference type="HAMAP-Rule" id="MF_00051"/>
    </source>
</evidence>
<evidence type="ECO:0000256" key="1">
    <source>
        <dbReference type="ARBA" id="ARBA00001933"/>
    </source>
</evidence>
<dbReference type="FunFam" id="3.40.640.10:FF:000101">
    <property type="entry name" value="Serine hydroxymethyltransferase"/>
    <property type="match status" value="1"/>
</dbReference>
<evidence type="ECO:0000313" key="13">
    <source>
        <dbReference type="EMBL" id="KZX13737.1"/>
    </source>
</evidence>
<dbReference type="GO" id="GO:0005737">
    <property type="term" value="C:cytoplasm"/>
    <property type="evidence" value="ECO:0007669"/>
    <property type="project" value="UniProtKB-SubCell"/>
</dbReference>
<keyword evidence="8 10" id="KW-0663">Pyridoxal phosphate</keyword>
<reference evidence="14" key="1">
    <citation type="journal article" date="2016" name="Genome Announc.">
        <title>Draft Genome Sequences of Methanobrevibacter curvatus DSM11111, Methanobrevibacter cuticularis DSM11139, Methanobrevibacter filiformis DSM11501, and Methanobrevibacter oralis DSM7256.</title>
        <authorList>
            <person name="Poehlein A."/>
            <person name="Seedorf H."/>
        </authorList>
    </citation>
    <scope>NUCLEOTIDE SEQUENCE [LARGE SCALE GENOMIC DNA]</scope>
    <source>
        <strain evidence="14">DSM 7256 / JCM 30027 / ZR</strain>
    </source>
</reference>
<dbReference type="GO" id="GO:0008168">
    <property type="term" value="F:methyltransferase activity"/>
    <property type="evidence" value="ECO:0007669"/>
    <property type="project" value="UniProtKB-KW"/>
</dbReference>